<accession>A0A3P6RHS7</accession>
<dbReference type="OrthoDB" id="438179at2759"/>
<sequence>MMEYFGKVKSEIHEALCDSVDTRTVIEKLRDLIAVGNAYINDMVSIDFYFLFCAINIK</sequence>
<proteinExistence type="predicted"/>
<protein>
    <submittedName>
        <fullName evidence="1">Uncharacterized protein</fullName>
    </submittedName>
</protein>
<evidence type="ECO:0000313" key="1">
    <source>
        <dbReference type="EMBL" id="VDK58857.1"/>
    </source>
</evidence>
<dbReference type="Proteomes" id="UP000271098">
    <property type="component" value="Unassembled WGS sequence"/>
</dbReference>
<gene>
    <name evidence="1" type="ORF">GPUH_LOCUS7579</name>
</gene>
<reference evidence="1 2" key="1">
    <citation type="submission" date="2018-11" db="EMBL/GenBank/DDBJ databases">
        <authorList>
            <consortium name="Pathogen Informatics"/>
        </authorList>
    </citation>
    <scope>NUCLEOTIDE SEQUENCE [LARGE SCALE GENOMIC DNA]</scope>
</reference>
<dbReference type="AlphaFoldDB" id="A0A3P6RHS7"/>
<organism evidence="1 2">
    <name type="scientific">Gongylonema pulchrum</name>
    <dbReference type="NCBI Taxonomy" id="637853"/>
    <lineage>
        <taxon>Eukaryota</taxon>
        <taxon>Metazoa</taxon>
        <taxon>Ecdysozoa</taxon>
        <taxon>Nematoda</taxon>
        <taxon>Chromadorea</taxon>
        <taxon>Rhabditida</taxon>
        <taxon>Spirurina</taxon>
        <taxon>Spiruromorpha</taxon>
        <taxon>Spiruroidea</taxon>
        <taxon>Gongylonematidae</taxon>
        <taxon>Gongylonema</taxon>
    </lineage>
</organism>
<name>A0A3P6RHS7_9BILA</name>
<evidence type="ECO:0000313" key="2">
    <source>
        <dbReference type="Proteomes" id="UP000271098"/>
    </source>
</evidence>
<dbReference type="EMBL" id="UYRT01019918">
    <property type="protein sequence ID" value="VDK58857.1"/>
    <property type="molecule type" value="Genomic_DNA"/>
</dbReference>
<keyword evidence="2" id="KW-1185">Reference proteome</keyword>